<dbReference type="PROSITE" id="PS51354">
    <property type="entry name" value="GLUTAREDOXIN_2"/>
    <property type="match status" value="1"/>
</dbReference>
<evidence type="ECO:0000313" key="2">
    <source>
        <dbReference type="EMBL" id="MDR6226223.1"/>
    </source>
</evidence>
<sequence>MKVTVYSKPHCLECNMVKRLLNDYRVEYEVKDCGSHPEYLEEVKEMGFLGVPVTVINGVPIQGLQPVELLKRLQLS</sequence>
<accession>A0ABU1INB3</accession>
<dbReference type="Proteomes" id="UP001185012">
    <property type="component" value="Unassembled WGS sequence"/>
</dbReference>
<organism evidence="2 3">
    <name type="scientific">Desmospora profundinema</name>
    <dbReference type="NCBI Taxonomy" id="1571184"/>
    <lineage>
        <taxon>Bacteria</taxon>
        <taxon>Bacillati</taxon>
        <taxon>Bacillota</taxon>
        <taxon>Bacilli</taxon>
        <taxon>Bacillales</taxon>
        <taxon>Thermoactinomycetaceae</taxon>
        <taxon>Desmospora</taxon>
    </lineage>
</organism>
<evidence type="ECO:0000313" key="3">
    <source>
        <dbReference type="Proteomes" id="UP001185012"/>
    </source>
</evidence>
<comment type="caution">
    <text evidence="2">The sequence shown here is derived from an EMBL/GenBank/DDBJ whole genome shotgun (WGS) entry which is preliminary data.</text>
</comment>
<dbReference type="SUPFAM" id="SSF52833">
    <property type="entry name" value="Thioredoxin-like"/>
    <property type="match status" value="1"/>
</dbReference>
<proteinExistence type="predicted"/>
<dbReference type="CDD" id="cd02976">
    <property type="entry name" value="NrdH"/>
    <property type="match status" value="1"/>
</dbReference>
<name>A0ABU1INB3_9BACL</name>
<reference evidence="2 3" key="1">
    <citation type="submission" date="2023-07" db="EMBL/GenBank/DDBJ databases">
        <title>Genomic Encyclopedia of Type Strains, Phase IV (KMG-IV): sequencing the most valuable type-strain genomes for metagenomic binning, comparative biology and taxonomic classification.</title>
        <authorList>
            <person name="Goeker M."/>
        </authorList>
    </citation>
    <scope>NUCLEOTIDE SEQUENCE [LARGE SCALE GENOMIC DNA]</scope>
    <source>
        <strain evidence="2 3">DSM 45903</strain>
    </source>
</reference>
<gene>
    <name evidence="2" type="ORF">JOE21_002229</name>
</gene>
<dbReference type="EMBL" id="JAVDQG010000004">
    <property type="protein sequence ID" value="MDR6226223.1"/>
    <property type="molecule type" value="Genomic_DNA"/>
</dbReference>
<protein>
    <submittedName>
        <fullName evidence="2">Glutaredoxin-like protein NrdH</fullName>
    </submittedName>
</protein>
<dbReference type="Gene3D" id="3.40.30.10">
    <property type="entry name" value="Glutaredoxin"/>
    <property type="match status" value="1"/>
</dbReference>
<dbReference type="Pfam" id="PF00462">
    <property type="entry name" value="Glutaredoxin"/>
    <property type="match status" value="1"/>
</dbReference>
<dbReference type="InterPro" id="IPR036249">
    <property type="entry name" value="Thioredoxin-like_sf"/>
</dbReference>
<dbReference type="InterPro" id="IPR002109">
    <property type="entry name" value="Glutaredoxin"/>
</dbReference>
<keyword evidence="3" id="KW-1185">Reference proteome</keyword>
<dbReference type="RefSeq" id="WP_309865827.1">
    <property type="nucleotide sequence ID" value="NZ_JAVDQG010000004.1"/>
</dbReference>
<feature type="domain" description="Glutaredoxin" evidence="1">
    <location>
        <begin position="3"/>
        <end position="59"/>
    </location>
</feature>
<evidence type="ECO:0000259" key="1">
    <source>
        <dbReference type="Pfam" id="PF00462"/>
    </source>
</evidence>